<evidence type="ECO:0000313" key="5">
    <source>
        <dbReference type="Proteomes" id="UP001205185"/>
    </source>
</evidence>
<dbReference type="SUPFAM" id="SSF47473">
    <property type="entry name" value="EF-hand"/>
    <property type="match status" value="1"/>
</dbReference>
<dbReference type="Pfam" id="PF13499">
    <property type="entry name" value="EF-hand_7"/>
    <property type="match status" value="1"/>
</dbReference>
<dbReference type="Proteomes" id="UP001205185">
    <property type="component" value="Unassembled WGS sequence"/>
</dbReference>
<keyword evidence="2" id="KW-0677">Repeat</keyword>
<feature type="domain" description="EF-hand" evidence="3">
    <location>
        <begin position="128"/>
        <end position="163"/>
    </location>
</feature>
<evidence type="ECO:0000313" key="4">
    <source>
        <dbReference type="EMBL" id="MCP2274089.1"/>
    </source>
</evidence>
<proteinExistence type="predicted"/>
<dbReference type="InterPro" id="IPR011992">
    <property type="entry name" value="EF-hand-dom_pair"/>
</dbReference>
<accession>A0ABT1IN38</accession>
<dbReference type="PANTHER" id="PTHR10827:SF98">
    <property type="entry name" value="45 KDA CALCIUM-BINDING PROTEIN"/>
    <property type="match status" value="1"/>
</dbReference>
<dbReference type="CDD" id="cd00051">
    <property type="entry name" value="EFh"/>
    <property type="match status" value="1"/>
</dbReference>
<name>A0ABT1IN38_9PSEU</name>
<dbReference type="PROSITE" id="PS50222">
    <property type="entry name" value="EF_HAND_2"/>
    <property type="match status" value="2"/>
</dbReference>
<gene>
    <name evidence="4" type="ORF">LV75_006623</name>
</gene>
<dbReference type="SMART" id="SM00054">
    <property type="entry name" value="EFh"/>
    <property type="match status" value="4"/>
</dbReference>
<dbReference type="InterPro" id="IPR002048">
    <property type="entry name" value="EF_hand_dom"/>
</dbReference>
<dbReference type="EMBL" id="JAMTCO010000021">
    <property type="protein sequence ID" value="MCP2274089.1"/>
    <property type="molecule type" value="Genomic_DNA"/>
</dbReference>
<dbReference type="InterPro" id="IPR018247">
    <property type="entry name" value="EF_Hand_1_Ca_BS"/>
</dbReference>
<reference evidence="4 5" key="1">
    <citation type="submission" date="2022-06" db="EMBL/GenBank/DDBJ databases">
        <title>Genomic Encyclopedia of Archaeal and Bacterial Type Strains, Phase II (KMG-II): from individual species to whole genera.</title>
        <authorList>
            <person name="Goeker M."/>
        </authorList>
    </citation>
    <scope>NUCLEOTIDE SEQUENCE [LARGE SCALE GENOMIC DNA]</scope>
    <source>
        <strain evidence="4 5">DSM 44255</strain>
    </source>
</reference>
<protein>
    <submittedName>
        <fullName evidence="4">Ca2+-binding protein, EF-hand superfamily</fullName>
    </submittedName>
</protein>
<keyword evidence="1" id="KW-0479">Metal-binding</keyword>
<dbReference type="PANTHER" id="PTHR10827">
    <property type="entry name" value="RETICULOCALBIN"/>
    <property type="match status" value="1"/>
</dbReference>
<evidence type="ECO:0000259" key="3">
    <source>
        <dbReference type="PROSITE" id="PS50222"/>
    </source>
</evidence>
<dbReference type="Gene3D" id="1.10.238.10">
    <property type="entry name" value="EF-hand"/>
    <property type="match status" value="1"/>
</dbReference>
<feature type="domain" description="EF-hand" evidence="3">
    <location>
        <begin position="5"/>
        <end position="40"/>
    </location>
</feature>
<keyword evidence="5" id="KW-1185">Reference proteome</keyword>
<evidence type="ECO:0000256" key="1">
    <source>
        <dbReference type="ARBA" id="ARBA00022723"/>
    </source>
</evidence>
<comment type="caution">
    <text evidence="4">The sequence shown here is derived from an EMBL/GenBank/DDBJ whole genome shotgun (WGS) entry which is preliminary data.</text>
</comment>
<sequence length="178" mass="19904">MATQLQLRKYEKAFERFDVDRDGVLQRNDITAMAEIWRQTFDVSPQTEEANRINGLAEQLWSDITAATDADADGTVSKTEWNAAMEQPEFVDKVALPFALAVFDLADKDNSGQLSVEEMIAAQTRSGISEEETRRMFDALDADHDGSVQRDEYAAAIREFYLSDDPNAVGNLMVGDLD</sequence>
<dbReference type="RefSeq" id="WP_253891320.1">
    <property type="nucleotide sequence ID" value="NZ_BAAAVB010000023.1"/>
</dbReference>
<organism evidence="4 5">
    <name type="scientific">Actinokineospora diospyrosa</name>
    <dbReference type="NCBI Taxonomy" id="103728"/>
    <lineage>
        <taxon>Bacteria</taxon>
        <taxon>Bacillati</taxon>
        <taxon>Actinomycetota</taxon>
        <taxon>Actinomycetes</taxon>
        <taxon>Pseudonocardiales</taxon>
        <taxon>Pseudonocardiaceae</taxon>
        <taxon>Actinokineospora</taxon>
    </lineage>
</organism>
<dbReference type="Pfam" id="PF13202">
    <property type="entry name" value="EF-hand_5"/>
    <property type="match status" value="2"/>
</dbReference>
<evidence type="ECO:0000256" key="2">
    <source>
        <dbReference type="ARBA" id="ARBA00022737"/>
    </source>
</evidence>
<dbReference type="PROSITE" id="PS00018">
    <property type="entry name" value="EF_HAND_1"/>
    <property type="match status" value="3"/>
</dbReference>